<dbReference type="EMBL" id="FZOW01000006">
    <property type="protein sequence ID" value="SNS86787.1"/>
    <property type="molecule type" value="Genomic_DNA"/>
</dbReference>
<reference evidence="7" key="1">
    <citation type="submission" date="2017-06" db="EMBL/GenBank/DDBJ databases">
        <authorList>
            <person name="Varghese N."/>
            <person name="Submissions S."/>
        </authorList>
    </citation>
    <scope>NUCLEOTIDE SEQUENCE [LARGE SCALE GENOMIC DNA]</scope>
    <source>
        <strain evidence="7">JCM 23211</strain>
    </source>
</reference>
<gene>
    <name evidence="6" type="ORF">SAMN05421642_106130</name>
</gene>
<keyword evidence="2 4" id="KW-0238">DNA-binding</keyword>
<dbReference type="PANTHER" id="PTHR30055:SF234">
    <property type="entry name" value="HTH-TYPE TRANSCRIPTIONAL REGULATOR BETI"/>
    <property type="match status" value="1"/>
</dbReference>
<dbReference type="Proteomes" id="UP000198327">
    <property type="component" value="Unassembled WGS sequence"/>
</dbReference>
<dbReference type="STRING" id="398843.A3K89_07255"/>
<dbReference type="SUPFAM" id="SSF46689">
    <property type="entry name" value="Homeodomain-like"/>
    <property type="match status" value="1"/>
</dbReference>
<dbReference type="InterPro" id="IPR009057">
    <property type="entry name" value="Homeodomain-like_sf"/>
</dbReference>
<evidence type="ECO:0000313" key="7">
    <source>
        <dbReference type="Proteomes" id="UP000198327"/>
    </source>
</evidence>
<dbReference type="InterPro" id="IPR050109">
    <property type="entry name" value="HTH-type_TetR-like_transc_reg"/>
</dbReference>
<dbReference type="Pfam" id="PF00440">
    <property type="entry name" value="TetR_N"/>
    <property type="match status" value="1"/>
</dbReference>
<accession>A0A239HZL5</accession>
<keyword evidence="1" id="KW-0805">Transcription regulation</keyword>
<evidence type="ECO:0000256" key="1">
    <source>
        <dbReference type="ARBA" id="ARBA00023015"/>
    </source>
</evidence>
<feature type="domain" description="HTH tetR-type" evidence="5">
    <location>
        <begin position="8"/>
        <end position="68"/>
    </location>
</feature>
<dbReference type="GO" id="GO:0003700">
    <property type="term" value="F:DNA-binding transcription factor activity"/>
    <property type="evidence" value="ECO:0007669"/>
    <property type="project" value="TreeGrafter"/>
</dbReference>
<evidence type="ECO:0000256" key="3">
    <source>
        <dbReference type="ARBA" id="ARBA00023163"/>
    </source>
</evidence>
<dbReference type="GO" id="GO:0000976">
    <property type="term" value="F:transcription cis-regulatory region binding"/>
    <property type="evidence" value="ECO:0007669"/>
    <property type="project" value="TreeGrafter"/>
</dbReference>
<dbReference type="AlphaFoldDB" id="A0A239HZL5"/>
<protein>
    <submittedName>
        <fullName evidence="6">Regulatory protein, tetR family</fullName>
    </submittedName>
</protein>
<sequence>MQTRLSADARRAQLVAAAVDRAERVGIEALTVRGVAEEAGVSQGSVYYWFDSKESLVIAMGEGLVVDVTSALQAAFTDSVNLPGVPGLRELVHSGLTAIWPIVEKTADRQLLSYEIKTYLLRHRALGSELAASIATGQYRIRDTETLRFFEHCAEHTGTRWIEPIDAVARFGMATVDGLILRWLVDHDDVAVIAALDDLSGIIASKAVEV</sequence>
<feature type="DNA-binding region" description="H-T-H motif" evidence="4">
    <location>
        <begin position="31"/>
        <end position="50"/>
    </location>
</feature>
<name>A0A239HZL5_9NOCA</name>
<dbReference type="PROSITE" id="PS50977">
    <property type="entry name" value="HTH_TETR_2"/>
    <property type="match status" value="1"/>
</dbReference>
<keyword evidence="7" id="KW-1185">Reference proteome</keyword>
<dbReference type="PANTHER" id="PTHR30055">
    <property type="entry name" value="HTH-TYPE TRANSCRIPTIONAL REGULATOR RUTR"/>
    <property type="match status" value="1"/>
</dbReference>
<proteinExistence type="predicted"/>
<evidence type="ECO:0000259" key="5">
    <source>
        <dbReference type="PROSITE" id="PS50977"/>
    </source>
</evidence>
<dbReference type="InterPro" id="IPR001647">
    <property type="entry name" value="HTH_TetR"/>
</dbReference>
<keyword evidence="3" id="KW-0804">Transcription</keyword>
<dbReference type="Gene3D" id="1.10.357.10">
    <property type="entry name" value="Tetracycline Repressor, domain 2"/>
    <property type="match status" value="1"/>
</dbReference>
<evidence type="ECO:0000313" key="6">
    <source>
        <dbReference type="EMBL" id="SNS86787.1"/>
    </source>
</evidence>
<evidence type="ECO:0000256" key="4">
    <source>
        <dbReference type="PROSITE-ProRule" id="PRU00335"/>
    </source>
</evidence>
<dbReference type="PRINTS" id="PR00455">
    <property type="entry name" value="HTHTETR"/>
</dbReference>
<evidence type="ECO:0000256" key="2">
    <source>
        <dbReference type="ARBA" id="ARBA00023125"/>
    </source>
</evidence>
<dbReference type="OrthoDB" id="5242433at2"/>
<organism evidence="6 7">
    <name type="scientific">Rhodococcoides kyotonense</name>
    <dbReference type="NCBI Taxonomy" id="398843"/>
    <lineage>
        <taxon>Bacteria</taxon>
        <taxon>Bacillati</taxon>
        <taxon>Actinomycetota</taxon>
        <taxon>Actinomycetes</taxon>
        <taxon>Mycobacteriales</taxon>
        <taxon>Nocardiaceae</taxon>
        <taxon>Rhodococcoides</taxon>
    </lineage>
</organism>
<dbReference type="RefSeq" id="WP_089246407.1">
    <property type="nucleotide sequence ID" value="NZ_FZOW01000006.1"/>
</dbReference>